<sequence>KEYHNIGLKNLIKLLHLPESDWHKSKSNRKQIFMKVLKELNGQRIADGRKILTSIGKGIDDWQLEAWLEGLAIKQLEN</sequence>
<reference evidence="2" key="1">
    <citation type="submission" date="2017-09" db="EMBL/GenBank/DDBJ databases">
        <title>Depth-based differentiation of microbial function through sediment-hosted aquifers and enrichment of novel symbionts in the deep terrestrial subsurface.</title>
        <authorList>
            <person name="Probst A.J."/>
            <person name="Ladd B."/>
            <person name="Jarett J.K."/>
            <person name="Geller-Mcgrath D.E."/>
            <person name="Sieber C.M.K."/>
            <person name="Emerson J.B."/>
            <person name="Anantharaman K."/>
            <person name="Thomas B.C."/>
            <person name="Malmstrom R."/>
            <person name="Stieglmeier M."/>
            <person name="Klingl A."/>
            <person name="Woyke T."/>
            <person name="Ryan C.M."/>
            <person name="Banfield J.F."/>
        </authorList>
    </citation>
    <scope>NUCLEOTIDE SEQUENCE [LARGE SCALE GENOMIC DNA]</scope>
</reference>
<evidence type="ECO:0000313" key="1">
    <source>
        <dbReference type="EMBL" id="PIV45041.1"/>
    </source>
</evidence>
<name>A0A2M7D9C4_9BACT</name>
<feature type="non-terminal residue" evidence="1">
    <location>
        <position position="1"/>
    </location>
</feature>
<comment type="caution">
    <text evidence="1">The sequence shown here is derived from an EMBL/GenBank/DDBJ whole genome shotgun (WGS) entry which is preliminary data.</text>
</comment>
<accession>A0A2M7D9C4</accession>
<dbReference type="EMBL" id="PETZ01000038">
    <property type="protein sequence ID" value="PIV45041.1"/>
    <property type="molecule type" value="Genomic_DNA"/>
</dbReference>
<evidence type="ECO:0000313" key="2">
    <source>
        <dbReference type="Proteomes" id="UP000230864"/>
    </source>
</evidence>
<organism evidence="1 2">
    <name type="scientific">Candidatus Nealsonbacteria bacterium CG02_land_8_20_14_3_00_37_10</name>
    <dbReference type="NCBI Taxonomy" id="1974699"/>
    <lineage>
        <taxon>Bacteria</taxon>
        <taxon>Candidatus Nealsoniibacteriota</taxon>
    </lineage>
</organism>
<dbReference type="AlphaFoldDB" id="A0A2M7D9C4"/>
<protein>
    <submittedName>
        <fullName evidence="1">Uncharacterized protein</fullName>
    </submittedName>
</protein>
<dbReference type="Proteomes" id="UP000230864">
    <property type="component" value="Unassembled WGS sequence"/>
</dbReference>
<proteinExistence type="predicted"/>
<gene>
    <name evidence="1" type="ORF">COS25_01930</name>
</gene>